<keyword evidence="3" id="KW-0227">DNA damage</keyword>
<evidence type="ECO:0000256" key="2">
    <source>
        <dbReference type="ARBA" id="ARBA00022741"/>
    </source>
</evidence>
<gene>
    <name evidence="12" type="ORF">EDD71_1355</name>
</gene>
<name>A0A4R7K520_9CLOT</name>
<feature type="domain" description="PD-(D/E)XK endonuclease-like" evidence="10">
    <location>
        <begin position="672"/>
        <end position="971"/>
    </location>
</feature>
<reference evidence="12 13" key="1">
    <citation type="submission" date="2019-03" db="EMBL/GenBank/DDBJ databases">
        <title>Genomic Encyclopedia of Type Strains, Phase IV (KMG-IV): sequencing the most valuable type-strain genomes for metagenomic binning, comparative biology and taxonomic classification.</title>
        <authorList>
            <person name="Goeker M."/>
        </authorList>
    </citation>
    <scope>NUCLEOTIDE SEQUENCE [LARGE SCALE GENOMIC DNA]</scope>
    <source>
        <strain evidence="12 13">DSM 24455</strain>
    </source>
</reference>
<dbReference type="PANTHER" id="PTHR30591">
    <property type="entry name" value="RECBCD ENZYME SUBUNIT RECC"/>
    <property type="match status" value="1"/>
</dbReference>
<evidence type="ECO:0000256" key="7">
    <source>
        <dbReference type="ARBA" id="ARBA00022840"/>
    </source>
</evidence>
<dbReference type="RefSeq" id="WP_133629340.1">
    <property type="nucleotide sequence ID" value="NZ_SOAZ01000035.1"/>
</dbReference>
<dbReference type="SUPFAM" id="SSF52540">
    <property type="entry name" value="P-loop containing nucleoside triphosphate hydrolases"/>
    <property type="match status" value="1"/>
</dbReference>
<proteinExistence type="predicted"/>
<dbReference type="InterPro" id="IPR038726">
    <property type="entry name" value="PDDEXK_AddAB-type"/>
</dbReference>
<keyword evidence="9" id="KW-0234">DNA repair</keyword>
<dbReference type="GO" id="GO:0004527">
    <property type="term" value="F:exonuclease activity"/>
    <property type="evidence" value="ECO:0007669"/>
    <property type="project" value="UniProtKB-KW"/>
</dbReference>
<dbReference type="PANTHER" id="PTHR30591:SF1">
    <property type="entry name" value="RECBCD ENZYME SUBUNIT RECC"/>
    <property type="match status" value="1"/>
</dbReference>
<dbReference type="Gene3D" id="1.10.10.160">
    <property type="match status" value="1"/>
</dbReference>
<evidence type="ECO:0000313" key="12">
    <source>
        <dbReference type="EMBL" id="TDT46100.1"/>
    </source>
</evidence>
<keyword evidence="7" id="KW-0067">ATP-binding</keyword>
<evidence type="ECO:0000259" key="10">
    <source>
        <dbReference type="Pfam" id="PF12705"/>
    </source>
</evidence>
<dbReference type="GO" id="GO:0003677">
    <property type="term" value="F:DNA binding"/>
    <property type="evidence" value="ECO:0007669"/>
    <property type="project" value="UniProtKB-KW"/>
</dbReference>
<dbReference type="GO" id="GO:0004386">
    <property type="term" value="F:helicase activity"/>
    <property type="evidence" value="ECO:0007669"/>
    <property type="project" value="UniProtKB-KW"/>
</dbReference>
<evidence type="ECO:0000256" key="6">
    <source>
        <dbReference type="ARBA" id="ARBA00022839"/>
    </source>
</evidence>
<evidence type="ECO:0000256" key="8">
    <source>
        <dbReference type="ARBA" id="ARBA00023125"/>
    </source>
</evidence>
<keyword evidence="8" id="KW-0238">DNA-binding</keyword>
<evidence type="ECO:0000313" key="13">
    <source>
        <dbReference type="Proteomes" id="UP000295325"/>
    </source>
</evidence>
<keyword evidence="13" id="KW-1185">Reference proteome</keyword>
<dbReference type="Pfam" id="PF12705">
    <property type="entry name" value="PDDEXK_1"/>
    <property type="match status" value="1"/>
</dbReference>
<dbReference type="Gene3D" id="3.40.50.300">
    <property type="entry name" value="P-loop containing nucleotide triphosphate hydrolases"/>
    <property type="match status" value="2"/>
</dbReference>
<dbReference type="OrthoDB" id="9758506at2"/>
<evidence type="ECO:0000256" key="1">
    <source>
        <dbReference type="ARBA" id="ARBA00022722"/>
    </source>
</evidence>
<dbReference type="InterPro" id="IPR013986">
    <property type="entry name" value="DExx_box_DNA_helicase_dom_sf"/>
</dbReference>
<keyword evidence="4" id="KW-0378">Hydrolase</keyword>
<dbReference type="InterPro" id="IPR049035">
    <property type="entry name" value="ADDB_N"/>
</dbReference>
<dbReference type="InterPro" id="IPR027417">
    <property type="entry name" value="P-loop_NTPase"/>
</dbReference>
<evidence type="ECO:0000256" key="4">
    <source>
        <dbReference type="ARBA" id="ARBA00022801"/>
    </source>
</evidence>
<protein>
    <submittedName>
        <fullName evidence="12">ATP-dependent helicase/nuclease subunit B</fullName>
    </submittedName>
</protein>
<comment type="caution">
    <text evidence="12">The sequence shown here is derived from an EMBL/GenBank/DDBJ whole genome shotgun (WGS) entry which is preliminary data.</text>
</comment>
<organism evidence="12 13">
    <name type="scientific">Fonticella tunisiensis</name>
    <dbReference type="NCBI Taxonomy" id="1096341"/>
    <lineage>
        <taxon>Bacteria</taxon>
        <taxon>Bacillati</taxon>
        <taxon>Bacillota</taxon>
        <taxon>Clostridia</taxon>
        <taxon>Eubacteriales</taxon>
        <taxon>Clostridiaceae</taxon>
        <taxon>Fonticella</taxon>
    </lineage>
</organism>
<keyword evidence="6" id="KW-0269">Exonuclease</keyword>
<evidence type="ECO:0000256" key="9">
    <source>
        <dbReference type="ARBA" id="ARBA00023204"/>
    </source>
</evidence>
<keyword evidence="1" id="KW-0540">Nuclease</keyword>
<dbReference type="EMBL" id="SOAZ01000035">
    <property type="protein sequence ID" value="TDT46100.1"/>
    <property type="molecule type" value="Genomic_DNA"/>
</dbReference>
<dbReference type="GO" id="GO:0006281">
    <property type="term" value="P:DNA repair"/>
    <property type="evidence" value="ECO:0007669"/>
    <property type="project" value="UniProtKB-KW"/>
</dbReference>
<evidence type="ECO:0000256" key="3">
    <source>
        <dbReference type="ARBA" id="ARBA00022763"/>
    </source>
</evidence>
<sequence length="983" mass="114734">MERKVYMEKLFSNRREKLIKMCLELQKKGKGFIYIMPSSAAIFQVRDRFAEENGGFLNSKVIVFDDLELDIVKDKISMDSVIYDPMDRVIIADVCKRLRNCFRYYGNIYSKKGFHQEIAAFIRTLKRSCIDEGKLSSIEGKINDEVLKDKLHDLIMIYREYDRTLRENGIYDRNDISKSVVELVNDYKGFDKIEAIIIDGFTDIEPVSMKLVEAISKIDKVNIYVNCPYRNKFSEDFLNEEIAKPFGKMGFEVIYDDGTQYEVLPTFKELCDKFYSGENMERKLEGLSIQMYPCIEAEVRETARSIKERLMAGEDAEEIAVYVNNGDAYAEPMVRIFKEFGIPISITYELPSGSSELVRKIIKSFENRDEESLSAGEWLDILQQELDSKKEYIRGLIERALKGEIDFVDKLEIKAFDALGNLAKGIRASFEKSGMINYALNREYFIGYMLEGIAGTKIFMEKGNNSGVKIMSTAHAKGVYFKHVYVLGLNEGEIPAEIKNNGLFDSFEASILNKNGIRYRDFLWELSREKIRFNLALSSAKKSITLSYRGSDEDGKFAIASSFVDEIKFLSGLEENRAMTMRDRFEKDFNSAMSVNELERGYVKEYFEGKYRKEYSDNFVNSYKFIRNISKDMDEILTKGMVEYHREMEKDFNEYEGIMESGFERIAGLIASFSPSALNEYLKCPFKYMVKYLYKPGEDEEDEGEYSDREIGNFYHKVFYEYYRNEKKFEVFDEGLFDNVFTDAWNGLRTLHISEEESKRKRMDFYDRLKNFISLDIERLKNFEKHSKGNVLRPYILEGVMDESRTFGVNITCKVDRIDLEYSLKDGELVPTGRYVIYDYKKKSISGINDILENKDYQLPIYYYASTEQLKKELNLKNMECMALLYLSVEGTEDKLELDGIYMSEYKKALGLNNKRLDIKRENFLPLMEYIKGLILNTIENIKSGKFNYKLMCEHIEGFSSYGCEYEGLCRYSQNKMRVLLEE</sequence>
<dbReference type="AlphaFoldDB" id="A0A4R7K520"/>
<dbReference type="Proteomes" id="UP000295325">
    <property type="component" value="Unassembled WGS sequence"/>
</dbReference>
<keyword evidence="5 12" id="KW-0347">Helicase</keyword>
<evidence type="ECO:0000256" key="5">
    <source>
        <dbReference type="ARBA" id="ARBA00022806"/>
    </source>
</evidence>
<keyword evidence="2" id="KW-0547">Nucleotide-binding</keyword>
<dbReference type="Pfam" id="PF21445">
    <property type="entry name" value="ADDB_N"/>
    <property type="match status" value="1"/>
</dbReference>
<feature type="domain" description="ATP-dependent helicase/deoxyribonuclease subunit B N-terminal" evidence="11">
    <location>
        <begin position="19"/>
        <end position="231"/>
    </location>
</feature>
<accession>A0A4R7K520</accession>
<dbReference type="GO" id="GO:0005524">
    <property type="term" value="F:ATP binding"/>
    <property type="evidence" value="ECO:0007669"/>
    <property type="project" value="UniProtKB-KW"/>
</dbReference>
<evidence type="ECO:0000259" key="11">
    <source>
        <dbReference type="Pfam" id="PF21445"/>
    </source>
</evidence>
<dbReference type="GO" id="GO:0006310">
    <property type="term" value="P:DNA recombination"/>
    <property type="evidence" value="ECO:0007669"/>
    <property type="project" value="TreeGrafter"/>
</dbReference>